<dbReference type="AlphaFoldDB" id="A0A3D3RFK1"/>
<comment type="caution">
    <text evidence="1">The sequence shown here is derived from an EMBL/GenBank/DDBJ whole genome shotgun (WGS) entry which is preliminary data.</text>
</comment>
<gene>
    <name evidence="1" type="ORF">DIT97_28740</name>
</gene>
<protein>
    <submittedName>
        <fullName evidence="1">Uncharacterized protein</fullName>
    </submittedName>
</protein>
<evidence type="ECO:0000313" key="1">
    <source>
        <dbReference type="EMBL" id="HCO26807.1"/>
    </source>
</evidence>
<proteinExistence type="predicted"/>
<sequence>MPGSINNRYGLGETFQVVQRAKVAKDTFTGHTDASGLPEADSVRGLLQDVLQGNICSQRRGSLLSPLLFQIMER</sequence>
<dbReference type="Proteomes" id="UP000263642">
    <property type="component" value="Unassembled WGS sequence"/>
</dbReference>
<accession>A0A3D3RFK1</accession>
<evidence type="ECO:0000313" key="2">
    <source>
        <dbReference type="Proteomes" id="UP000263642"/>
    </source>
</evidence>
<reference evidence="1 2" key="1">
    <citation type="journal article" date="2018" name="Nat. Biotechnol.">
        <title>A standardized bacterial taxonomy based on genome phylogeny substantially revises the tree of life.</title>
        <authorList>
            <person name="Parks D.H."/>
            <person name="Chuvochina M."/>
            <person name="Waite D.W."/>
            <person name="Rinke C."/>
            <person name="Skarshewski A."/>
            <person name="Chaumeil P.A."/>
            <person name="Hugenholtz P."/>
        </authorList>
    </citation>
    <scope>NUCLEOTIDE SEQUENCE [LARGE SCALE GENOMIC DNA]</scope>
    <source>
        <strain evidence="1">UBA9375</strain>
    </source>
</reference>
<name>A0A3D3RFK1_9PLAN</name>
<dbReference type="EMBL" id="DQAY01000178">
    <property type="protein sequence ID" value="HCO26807.1"/>
    <property type="molecule type" value="Genomic_DNA"/>
</dbReference>
<organism evidence="1 2">
    <name type="scientific">Gimesia maris</name>
    <dbReference type="NCBI Taxonomy" id="122"/>
    <lineage>
        <taxon>Bacteria</taxon>
        <taxon>Pseudomonadati</taxon>
        <taxon>Planctomycetota</taxon>
        <taxon>Planctomycetia</taxon>
        <taxon>Planctomycetales</taxon>
        <taxon>Planctomycetaceae</taxon>
        <taxon>Gimesia</taxon>
    </lineage>
</organism>